<dbReference type="SUPFAM" id="SSF53448">
    <property type="entry name" value="Nucleotide-diphospho-sugar transferases"/>
    <property type="match status" value="1"/>
</dbReference>
<evidence type="ECO:0000256" key="2">
    <source>
        <dbReference type="ARBA" id="ARBA00022679"/>
    </source>
</evidence>
<dbReference type="GO" id="GO:0016757">
    <property type="term" value="F:glycosyltransferase activity"/>
    <property type="evidence" value="ECO:0007669"/>
    <property type="project" value="UniProtKB-KW"/>
</dbReference>
<dbReference type="AlphaFoldDB" id="A0A6I1GD74"/>
<evidence type="ECO:0000259" key="3">
    <source>
        <dbReference type="Pfam" id="PF00535"/>
    </source>
</evidence>
<sequence>MDATGEAAGGNAATLVSVIVPMYDVAPFAAECLDSLLAMDVPSGVRCEIIVVDDGSHDATGAIADRYAAADAAIRVFHTANHGLSAARNFGVRQARGEYVTFVDGDDMVTQDYLTALWAGLGKKEATDARHRETDNVDVVHNQTNNMQPAAEVAPIALVVGTFKPFRTGRPPHGPIQSASSTRLHPNQAVAAMLTGYLPISVWAKLAPRQWYLDMPFPDNRVCEDLEIIIPLLRRADSIILLATPIYRYRQRRNSLSHPRQPNRQQAQDFIRAITAMRQACAALGYANNDPRLAYQTVLQYMRLHRLVRRLPGDTRAWDSMVVNEVQQNRDAALRAPGIGRTGRLRIRLFCASRLAYDLLFDVYDIVRRGR</sequence>
<proteinExistence type="predicted"/>
<dbReference type="PANTHER" id="PTHR22916">
    <property type="entry name" value="GLYCOSYLTRANSFERASE"/>
    <property type="match status" value="1"/>
</dbReference>
<name>A0A6I1GD74_9BIFI</name>
<organism evidence="4 5">
    <name type="scientific">Bifidobacterium leontopitheci</name>
    <dbReference type="NCBI Taxonomy" id="2650774"/>
    <lineage>
        <taxon>Bacteria</taxon>
        <taxon>Bacillati</taxon>
        <taxon>Actinomycetota</taxon>
        <taxon>Actinomycetes</taxon>
        <taxon>Bifidobacteriales</taxon>
        <taxon>Bifidobacteriaceae</taxon>
        <taxon>Bifidobacterium</taxon>
    </lineage>
</organism>
<reference evidence="4 5" key="1">
    <citation type="submission" date="2019-09" db="EMBL/GenBank/DDBJ databases">
        <title>Characterization of the phylogenetic diversity of two novel species belonging to the genus Bifidobacterium: Bifidobacterium cebidarum sp. nov. and Bifidobacterium leontopitheci sp. nov.</title>
        <authorList>
            <person name="Lugli G.A."/>
            <person name="Duranti S."/>
            <person name="Milani C."/>
            <person name="Turroni F."/>
            <person name="Ventura M."/>
        </authorList>
    </citation>
    <scope>NUCLEOTIDE SEQUENCE [LARGE SCALE GENOMIC DNA]</scope>
    <source>
        <strain evidence="4 5">LMG 31471</strain>
    </source>
</reference>
<evidence type="ECO:0000313" key="5">
    <source>
        <dbReference type="Proteomes" id="UP000441772"/>
    </source>
</evidence>
<protein>
    <submittedName>
        <fullName evidence="4">Glycosyl transferase family 2</fullName>
    </submittedName>
</protein>
<dbReference type="InterPro" id="IPR001173">
    <property type="entry name" value="Glyco_trans_2-like"/>
</dbReference>
<dbReference type="RefSeq" id="WP_152235303.1">
    <property type="nucleotide sequence ID" value="NZ_JBHSKZ010000057.1"/>
</dbReference>
<gene>
    <name evidence="4" type="ORF">F7D09_1890</name>
</gene>
<dbReference type="Gene3D" id="3.90.550.10">
    <property type="entry name" value="Spore Coat Polysaccharide Biosynthesis Protein SpsA, Chain A"/>
    <property type="match status" value="1"/>
</dbReference>
<keyword evidence="1" id="KW-0328">Glycosyltransferase</keyword>
<dbReference type="PANTHER" id="PTHR22916:SF51">
    <property type="entry name" value="GLYCOSYLTRANSFERASE EPSH-RELATED"/>
    <property type="match status" value="1"/>
</dbReference>
<dbReference type="EMBL" id="WBVT01000041">
    <property type="protein sequence ID" value="KAB7789594.1"/>
    <property type="molecule type" value="Genomic_DNA"/>
</dbReference>
<feature type="domain" description="Glycosyltransferase 2-like" evidence="3">
    <location>
        <begin position="17"/>
        <end position="133"/>
    </location>
</feature>
<accession>A0A6I1GD74</accession>
<dbReference type="Pfam" id="PF00535">
    <property type="entry name" value="Glycos_transf_2"/>
    <property type="match status" value="1"/>
</dbReference>
<dbReference type="CDD" id="cd00761">
    <property type="entry name" value="Glyco_tranf_GTA_type"/>
    <property type="match status" value="1"/>
</dbReference>
<dbReference type="Proteomes" id="UP000441772">
    <property type="component" value="Unassembled WGS sequence"/>
</dbReference>
<keyword evidence="5" id="KW-1185">Reference proteome</keyword>
<keyword evidence="2 4" id="KW-0808">Transferase</keyword>
<evidence type="ECO:0000313" key="4">
    <source>
        <dbReference type="EMBL" id="KAB7789594.1"/>
    </source>
</evidence>
<dbReference type="InterPro" id="IPR029044">
    <property type="entry name" value="Nucleotide-diphossugar_trans"/>
</dbReference>
<evidence type="ECO:0000256" key="1">
    <source>
        <dbReference type="ARBA" id="ARBA00022676"/>
    </source>
</evidence>
<comment type="caution">
    <text evidence="4">The sequence shown here is derived from an EMBL/GenBank/DDBJ whole genome shotgun (WGS) entry which is preliminary data.</text>
</comment>